<dbReference type="RefSeq" id="WP_245119524.1">
    <property type="nucleotide sequence ID" value="NZ_CP095061.1"/>
</dbReference>
<evidence type="ECO:0000313" key="2">
    <source>
        <dbReference type="EMBL" id="UOQ65518.1"/>
    </source>
</evidence>
<proteinExistence type="predicted"/>
<evidence type="ECO:0000256" key="1">
    <source>
        <dbReference type="SAM" id="MobiDB-lite"/>
    </source>
</evidence>
<name>A0ABY4G3T9_9BACT</name>
<organism evidence="2 3">
    <name type="scientific">Hymenobacter volaticus</name>
    <dbReference type="NCBI Taxonomy" id="2932254"/>
    <lineage>
        <taxon>Bacteria</taxon>
        <taxon>Pseudomonadati</taxon>
        <taxon>Bacteroidota</taxon>
        <taxon>Cytophagia</taxon>
        <taxon>Cytophagales</taxon>
        <taxon>Hymenobacteraceae</taxon>
        <taxon>Hymenobacter</taxon>
    </lineage>
</organism>
<sequence>MATTSTTTPAISQRPELAQLPTMPASVAPTLPAQDTLAQKPVVPTPAPDSTQTKKTERPRLAHRLVIGVLVAPSFSAVRRLETARFGNDLGLTLEYRLTSRLRVRTSIIRSVKQYGAASSDYTIPASWPWRQGDYEVNANCRMTEIPLNLRFDVVSRPKYTVFASVGLSSLLMRYECYDYDYQVNGQPRTAVAEVYKGKNHAFGLLNLSGGVERPLGSRWSLQAEPFLQLPLGGVGAGKVRLTSGGAAFSVKYGLLR</sequence>
<feature type="compositionally biased region" description="Polar residues" evidence="1">
    <location>
        <begin position="1"/>
        <end position="11"/>
    </location>
</feature>
<feature type="region of interest" description="Disordered" evidence="1">
    <location>
        <begin position="1"/>
        <end position="57"/>
    </location>
</feature>
<accession>A0ABY4G3T9</accession>
<protein>
    <recommendedName>
        <fullName evidence="4">Outer membrane protein beta-barrel domain-containing protein</fullName>
    </recommendedName>
</protein>
<evidence type="ECO:0000313" key="3">
    <source>
        <dbReference type="Proteomes" id="UP000830401"/>
    </source>
</evidence>
<gene>
    <name evidence="2" type="ORF">MUN86_18535</name>
</gene>
<evidence type="ECO:0008006" key="4">
    <source>
        <dbReference type="Google" id="ProtNLM"/>
    </source>
</evidence>
<dbReference type="Proteomes" id="UP000830401">
    <property type="component" value="Chromosome"/>
</dbReference>
<dbReference type="EMBL" id="CP095061">
    <property type="protein sequence ID" value="UOQ65518.1"/>
    <property type="molecule type" value="Genomic_DNA"/>
</dbReference>
<keyword evidence="3" id="KW-1185">Reference proteome</keyword>
<reference evidence="2" key="1">
    <citation type="submission" date="2022-04" db="EMBL/GenBank/DDBJ databases">
        <title>Hymenobacter sp. isolated from the air.</title>
        <authorList>
            <person name="Won M."/>
            <person name="Lee C.-M."/>
            <person name="Woen H.-Y."/>
            <person name="Kwon S.-W."/>
        </authorList>
    </citation>
    <scope>NUCLEOTIDE SEQUENCE</scope>
    <source>
        <strain evidence="2">5420S-77</strain>
    </source>
</reference>